<keyword evidence="3 8" id="KW-0479">Metal-binding</keyword>
<feature type="binding site" evidence="8">
    <location>
        <position position="57"/>
    </location>
    <ligand>
        <name>Mn(2+)</name>
        <dbReference type="ChEBI" id="CHEBI:29035"/>
        <label>1</label>
    </ligand>
</feature>
<feature type="binding site" evidence="9">
    <location>
        <position position="121"/>
    </location>
    <ligand>
        <name>substrate</name>
    </ligand>
</feature>
<evidence type="ECO:0000256" key="6">
    <source>
        <dbReference type="ARBA" id="ARBA00023277"/>
    </source>
</evidence>
<dbReference type="NCBIfam" id="TIGR00330">
    <property type="entry name" value="glpX"/>
    <property type="match status" value="1"/>
</dbReference>
<dbReference type="InterPro" id="IPR004464">
    <property type="entry name" value="FBPase_class-2/SBPase"/>
</dbReference>
<evidence type="ECO:0000256" key="8">
    <source>
        <dbReference type="PIRSR" id="PIRSR004532-1"/>
    </source>
</evidence>
<keyword evidence="5 8" id="KW-0464">Manganese</keyword>
<reference evidence="10 11" key="1">
    <citation type="submission" date="2014-12" db="EMBL/GenBank/DDBJ databases">
        <title>Reclassification of Actinobacillus muris as Muribacter muris.</title>
        <authorList>
            <person name="Christensen H."/>
            <person name="Nicklas W."/>
            <person name="Bisgaard M."/>
        </authorList>
    </citation>
    <scope>NUCLEOTIDE SEQUENCE [LARGE SCALE GENOMIC DNA]</scope>
    <source>
        <strain evidence="10 11">Ackerman80-443D</strain>
    </source>
</reference>
<dbReference type="Proteomes" id="UP000036270">
    <property type="component" value="Unassembled WGS sequence"/>
</dbReference>
<evidence type="ECO:0000256" key="7">
    <source>
        <dbReference type="PIRNR" id="PIRNR004532"/>
    </source>
</evidence>
<feature type="binding site" evidence="9">
    <location>
        <begin position="188"/>
        <end position="190"/>
    </location>
    <ligand>
        <name>substrate</name>
    </ligand>
</feature>
<dbReference type="SUPFAM" id="SSF56655">
    <property type="entry name" value="Carbohydrate phosphatase"/>
    <property type="match status" value="1"/>
</dbReference>
<protein>
    <recommendedName>
        <fullName evidence="7">Fructose-1,6-bisphosphatase</fullName>
    </recommendedName>
</protein>
<dbReference type="STRING" id="67855.RO21_04495"/>
<dbReference type="PATRIC" id="fig|67855.3.peg.755"/>
<comment type="cofactor">
    <cofactor evidence="8">
        <name>Mn(2+)</name>
        <dbReference type="ChEBI" id="CHEBI:29035"/>
    </cofactor>
</comment>
<dbReference type="Pfam" id="PF03320">
    <property type="entry name" value="FBPase_glpX"/>
    <property type="match status" value="1"/>
</dbReference>
<dbReference type="AlphaFoldDB" id="A0A0J5P7Q7"/>
<dbReference type="GO" id="GO:0005829">
    <property type="term" value="C:cytosol"/>
    <property type="evidence" value="ECO:0007669"/>
    <property type="project" value="TreeGrafter"/>
</dbReference>
<evidence type="ECO:0000256" key="3">
    <source>
        <dbReference type="ARBA" id="ARBA00022723"/>
    </source>
</evidence>
<organism evidence="10 11">
    <name type="scientific">Muribacter muris</name>
    <dbReference type="NCBI Taxonomy" id="67855"/>
    <lineage>
        <taxon>Bacteria</taxon>
        <taxon>Pseudomonadati</taxon>
        <taxon>Pseudomonadota</taxon>
        <taxon>Gammaproteobacteria</taxon>
        <taxon>Pasteurellales</taxon>
        <taxon>Pasteurellaceae</taxon>
        <taxon>Muribacter</taxon>
    </lineage>
</organism>
<name>A0A0J5P7Q7_9PAST</name>
<dbReference type="PANTHER" id="PTHR30447">
    <property type="entry name" value="FRUCTOSE-1,6-BISPHOSPHATASE CLASS 2"/>
    <property type="match status" value="1"/>
</dbReference>
<feature type="binding site" evidence="9">
    <location>
        <begin position="90"/>
        <end position="92"/>
    </location>
    <ligand>
        <name>substrate</name>
    </ligand>
</feature>
<feature type="binding site" evidence="9">
    <location>
        <position position="212"/>
    </location>
    <ligand>
        <name>substrate</name>
    </ligand>
</feature>
<dbReference type="GO" id="GO:0030145">
    <property type="term" value="F:manganese ion binding"/>
    <property type="evidence" value="ECO:0007669"/>
    <property type="project" value="UniProtKB-ARBA"/>
</dbReference>
<sequence length="339" mass="36653">MKRSLSIEFSRVTEAAALAAFAWLGRGNKNAADDAAVKAMRFLLNQMEIQGEVVIGEGEIDQAPMLYIGEKIGLFRPEDEEVSIAVDPIDGTRMTAMGQANALSVLAAGGKNTFLQAPYMYMEKLVVGNEAKGMIDLNLPIEQNLRRVASKKGKLLSQLTVAVLDKPRHHAVIAEMQQLGVRVMAIPDGDVAAAVQCCLPEGDLDLLYGIGGAPEGVIAAAAVRALGGDMQARLIPRNQVKGNTLENFAFAEKEIARCEALNVPINTVLTLEDLVRDDNLVFSATGITTGDLLKGIQRKGNLATTETLLIRGRSRTIRKIQSSHYLDRKDADLYQLINA</sequence>
<dbReference type="RefSeq" id="WP_047976597.1">
    <property type="nucleotide sequence ID" value="NZ_JWIZ01000023.1"/>
</dbReference>
<evidence type="ECO:0000256" key="4">
    <source>
        <dbReference type="ARBA" id="ARBA00022801"/>
    </source>
</evidence>
<comment type="caution">
    <text evidence="10">The sequence shown here is derived from an EMBL/GenBank/DDBJ whole genome shotgun (WGS) entry which is preliminary data.</text>
</comment>
<gene>
    <name evidence="10" type="ORF">RO21_04495</name>
</gene>
<feature type="binding site" evidence="8">
    <location>
        <position position="87"/>
    </location>
    <ligand>
        <name>Mn(2+)</name>
        <dbReference type="ChEBI" id="CHEBI:29035"/>
        <label>2</label>
    </ligand>
</feature>
<dbReference type="CDD" id="cd01516">
    <property type="entry name" value="FBPase_glpX"/>
    <property type="match status" value="1"/>
</dbReference>
<keyword evidence="6 7" id="KW-0119">Carbohydrate metabolism</keyword>
<dbReference type="GO" id="GO:0006071">
    <property type="term" value="P:glycerol metabolic process"/>
    <property type="evidence" value="ECO:0007669"/>
    <property type="project" value="InterPro"/>
</dbReference>
<dbReference type="FunFam" id="3.40.190.90:FF:000001">
    <property type="entry name" value="Fructose-1,6-bisphosphatase"/>
    <property type="match status" value="1"/>
</dbReference>
<keyword evidence="11" id="KW-1185">Reference proteome</keyword>
<dbReference type="PIRSF" id="PIRSF004532">
    <property type="entry name" value="GlpX"/>
    <property type="match status" value="1"/>
</dbReference>
<keyword evidence="4" id="KW-0378">Hydrolase</keyword>
<dbReference type="Gene3D" id="3.30.540.10">
    <property type="entry name" value="Fructose-1,6-Bisphosphatase, subunit A, domain 1"/>
    <property type="match status" value="1"/>
</dbReference>
<feature type="binding site" evidence="8">
    <location>
        <position position="215"/>
    </location>
    <ligand>
        <name>Mn(2+)</name>
        <dbReference type="ChEBI" id="CHEBI:29035"/>
        <label>2</label>
    </ligand>
</feature>
<evidence type="ECO:0000313" key="10">
    <source>
        <dbReference type="EMBL" id="KMK51795.1"/>
    </source>
</evidence>
<feature type="binding site" evidence="9">
    <location>
        <begin position="166"/>
        <end position="168"/>
    </location>
    <ligand>
        <name>substrate</name>
    </ligand>
</feature>
<accession>A0A0J5P7Q7</accession>
<comment type="catalytic activity">
    <reaction evidence="1">
        <text>beta-D-fructose 1,6-bisphosphate + H2O = beta-D-fructose 6-phosphate + phosphate</text>
        <dbReference type="Rhea" id="RHEA:11064"/>
        <dbReference type="ChEBI" id="CHEBI:15377"/>
        <dbReference type="ChEBI" id="CHEBI:32966"/>
        <dbReference type="ChEBI" id="CHEBI:43474"/>
        <dbReference type="ChEBI" id="CHEBI:57634"/>
        <dbReference type="EC" id="3.1.3.11"/>
    </reaction>
</comment>
<dbReference type="PANTHER" id="PTHR30447:SF0">
    <property type="entry name" value="FRUCTOSE-1,6-BISPHOSPHATASE 1 CLASS 2-RELATED"/>
    <property type="match status" value="1"/>
</dbReference>
<dbReference type="Gene3D" id="3.40.190.90">
    <property type="match status" value="1"/>
</dbReference>
<evidence type="ECO:0000313" key="11">
    <source>
        <dbReference type="Proteomes" id="UP000036270"/>
    </source>
</evidence>
<dbReference type="GO" id="GO:0006094">
    <property type="term" value="P:gluconeogenesis"/>
    <property type="evidence" value="ECO:0007669"/>
    <property type="project" value="InterPro"/>
</dbReference>
<comment type="similarity">
    <text evidence="2 7">Belongs to the FBPase class 2 family.</text>
</comment>
<evidence type="ECO:0000256" key="2">
    <source>
        <dbReference type="ARBA" id="ARBA00008989"/>
    </source>
</evidence>
<evidence type="ECO:0000256" key="1">
    <source>
        <dbReference type="ARBA" id="ARBA00001273"/>
    </source>
</evidence>
<dbReference type="GO" id="GO:0042132">
    <property type="term" value="F:fructose 1,6-bisphosphate 1-phosphatase activity"/>
    <property type="evidence" value="ECO:0007669"/>
    <property type="project" value="UniProtKB-EC"/>
</dbReference>
<feature type="binding site" evidence="8">
    <location>
        <position position="33"/>
    </location>
    <ligand>
        <name>Mn(2+)</name>
        <dbReference type="ChEBI" id="CHEBI:29035"/>
        <label>1</label>
    </ligand>
</feature>
<evidence type="ECO:0000256" key="9">
    <source>
        <dbReference type="PIRSR" id="PIRSR004532-2"/>
    </source>
</evidence>
<evidence type="ECO:0000256" key="5">
    <source>
        <dbReference type="ARBA" id="ARBA00023211"/>
    </source>
</evidence>
<feature type="binding site" evidence="8">
    <location>
        <position position="90"/>
    </location>
    <ligand>
        <name>Mn(2+)</name>
        <dbReference type="ChEBI" id="CHEBI:29035"/>
        <label>2</label>
    </ligand>
</feature>
<proteinExistence type="inferred from homology"/>
<dbReference type="EMBL" id="JWIZ01000023">
    <property type="protein sequence ID" value="KMK51795.1"/>
    <property type="molecule type" value="Genomic_DNA"/>
</dbReference>
<dbReference type="GO" id="GO:0030388">
    <property type="term" value="P:fructose 1,6-bisphosphate metabolic process"/>
    <property type="evidence" value="ECO:0007669"/>
    <property type="project" value="TreeGrafter"/>
</dbReference>